<feature type="region of interest" description="Disordered" evidence="1">
    <location>
        <begin position="775"/>
        <end position="802"/>
    </location>
</feature>
<feature type="compositionally biased region" description="Low complexity" evidence="1">
    <location>
        <begin position="484"/>
        <end position="496"/>
    </location>
</feature>
<feature type="region of interest" description="Disordered" evidence="1">
    <location>
        <begin position="142"/>
        <end position="164"/>
    </location>
</feature>
<feature type="region of interest" description="Disordered" evidence="1">
    <location>
        <begin position="724"/>
        <end position="758"/>
    </location>
</feature>
<protein>
    <recommendedName>
        <fullName evidence="3">SEA domain-containing protein</fullName>
    </recommendedName>
</protein>
<evidence type="ECO:0000259" key="3">
    <source>
        <dbReference type="Pfam" id="PF01390"/>
    </source>
</evidence>
<dbReference type="InterPro" id="IPR000082">
    <property type="entry name" value="SEA_dom"/>
</dbReference>
<feature type="region of interest" description="Disordered" evidence="1">
    <location>
        <begin position="1195"/>
        <end position="1228"/>
    </location>
</feature>
<evidence type="ECO:0000256" key="1">
    <source>
        <dbReference type="SAM" id="MobiDB-lite"/>
    </source>
</evidence>
<evidence type="ECO:0000313" key="4">
    <source>
        <dbReference type="EMBL" id="KAK2565458.1"/>
    </source>
</evidence>
<dbReference type="InterPro" id="IPR036364">
    <property type="entry name" value="SEA_dom_sf"/>
</dbReference>
<feature type="compositionally biased region" description="Polar residues" evidence="1">
    <location>
        <begin position="724"/>
        <end position="736"/>
    </location>
</feature>
<gene>
    <name evidence="4" type="ORF">P5673_010521</name>
</gene>
<feature type="region of interest" description="Disordered" evidence="1">
    <location>
        <begin position="241"/>
        <end position="260"/>
    </location>
</feature>
<feature type="transmembrane region" description="Helical" evidence="2">
    <location>
        <begin position="1111"/>
        <end position="1132"/>
    </location>
</feature>
<name>A0AAD9V8Q2_ACRCE</name>
<comment type="caution">
    <text evidence="4">The sequence shown here is derived from an EMBL/GenBank/DDBJ whole genome shotgun (WGS) entry which is preliminary data.</text>
</comment>
<feature type="compositionally biased region" description="Low complexity" evidence="1">
    <location>
        <begin position="737"/>
        <end position="750"/>
    </location>
</feature>
<dbReference type="EMBL" id="JARQWQ010000019">
    <property type="protein sequence ID" value="KAK2565458.1"/>
    <property type="molecule type" value="Genomic_DNA"/>
</dbReference>
<keyword evidence="2" id="KW-0812">Transmembrane</keyword>
<dbReference type="Pfam" id="PF01390">
    <property type="entry name" value="SEA"/>
    <property type="match status" value="1"/>
</dbReference>
<dbReference type="Proteomes" id="UP001249851">
    <property type="component" value="Unassembled WGS sequence"/>
</dbReference>
<feature type="domain" description="SEA" evidence="3">
    <location>
        <begin position="985"/>
        <end position="1069"/>
    </location>
</feature>
<sequence length="1228" mass="133628">MEKQTRSVRFSPIEDEACDESSNVGSELNLVPEGITLEEVYVGGLFENEKNRHLSKDGAKAIQRGLRRHKRAVLSLGFVLLLGVGCVAIYLIVMELYNQGNTPYSRQLGLKNSAPTTESTTIEISTSPLISDKTVQSIKETESRIQGSIKGSHRSTPLLPKKSSHSITETIQAASLVTNKLRSRTVNAASTRKNWIASIQTPERSSQDNSLSLFSRSLPKLSKANSRSTIDTIIDNSISPLPATNSQTMKTPPMKVSEGFQPSQVVSGTYKSSGERIVVISLTEKGKPISTTLLTVFQTSSQGFRLPAALTIMRKTGSVTGDSKNYSWSASNNKAEYLSYIDNSFSQSAFQDSIVQTRSARTDPIAPSVSSIHSSRQVSSLSKQSEILNAIARSPPILNSVTTSSPKSRIHSKEALTLLKNSETMNFEKERQVILSSRDDDWLVETSRFTLLFSTRQSPEKQQIHSSTFSANGNSENLLHSRVTSSQTTSSGSSTSPLKPLAPDVTIGLLSPFGLSATVKPSDSHFQTTTSTILTRTASPPFRATSISTAVETVKLLNSSAKSENLRSANLITKMTVKISGSQAGRMSRPFSQKEDLSESCKVIVTIDHESLTSTMTNTLSLDKTANSSMHGLLTRSSFLSSPMIDGHSAEMFSRRSALPVGWKSTKLETTSTLVRFYSRPLLTSVGFPNASFSLRGDVRATRTLAPEGRTKTIDLHSILPGSLQSGESHSLSPFVTKSTAPSTISSPPAKRSPSFHSRHDGAVFSSSSFESQFSRKGISEQMTPRYNTSPATKTPSSGLYNGTAKTLNSSVMMQSIASKGEIRTSQMISRVTKFVRYSEESRGRKSNYALSNPSYKTAFLATESNGGFLHSRQTSTNSVFSMTAILRTEVSTSSLFSYLTVTRNSIVTKSSNETLRVQDGTSSLYSKNHSSAANKGIQSSFNAYHSSMLQATGSGNLVLYLNSHSVYSTRYPGSNLTGSLFKVMDGSLTIKNKIYHKNLSNPNSTMFKRLAGELEASIMNILSLNNTDVLDVTVTSFENGSVVAFFSLRVTYNAKLNDQEYARILKEANETLWNGLIVSNITVTLRIVQRHSSKALDGEDEKGNSNVATIATIIVLGVLFILLAIGGCYICKRKLCNNSKIQPSDSLTSGSKLDGIEQVRQGTWVTDDKPFLTVNASTPDHPSETISETIRLKELQDNGSEQNIDFEKKDSKSSSGTSNASDKRLDE</sequence>
<organism evidence="4 5">
    <name type="scientific">Acropora cervicornis</name>
    <name type="common">Staghorn coral</name>
    <dbReference type="NCBI Taxonomy" id="6130"/>
    <lineage>
        <taxon>Eukaryota</taxon>
        <taxon>Metazoa</taxon>
        <taxon>Cnidaria</taxon>
        <taxon>Anthozoa</taxon>
        <taxon>Hexacorallia</taxon>
        <taxon>Scleractinia</taxon>
        <taxon>Astrocoeniina</taxon>
        <taxon>Acroporidae</taxon>
        <taxon>Acropora</taxon>
    </lineage>
</organism>
<keyword evidence="5" id="KW-1185">Reference proteome</keyword>
<feature type="transmembrane region" description="Helical" evidence="2">
    <location>
        <begin position="72"/>
        <end position="93"/>
    </location>
</feature>
<feature type="compositionally biased region" description="Polar residues" evidence="1">
    <location>
        <begin position="781"/>
        <end position="802"/>
    </location>
</feature>
<feature type="region of interest" description="Disordered" evidence="1">
    <location>
        <begin position="480"/>
        <end position="499"/>
    </location>
</feature>
<dbReference type="SUPFAM" id="SSF82671">
    <property type="entry name" value="SEA domain"/>
    <property type="match status" value="1"/>
</dbReference>
<proteinExistence type="predicted"/>
<dbReference type="AlphaFoldDB" id="A0AAD9V8Q2"/>
<accession>A0AAD9V8Q2</accession>
<evidence type="ECO:0000313" key="5">
    <source>
        <dbReference type="Proteomes" id="UP001249851"/>
    </source>
</evidence>
<reference evidence="4" key="2">
    <citation type="journal article" date="2023" name="Science">
        <title>Genomic signatures of disease resistance in endangered staghorn corals.</title>
        <authorList>
            <person name="Vollmer S.V."/>
            <person name="Selwyn J.D."/>
            <person name="Despard B.A."/>
            <person name="Roesel C.L."/>
        </authorList>
    </citation>
    <scope>NUCLEOTIDE SEQUENCE</scope>
    <source>
        <strain evidence="4">K2</strain>
    </source>
</reference>
<evidence type="ECO:0000256" key="2">
    <source>
        <dbReference type="SAM" id="Phobius"/>
    </source>
</evidence>
<reference evidence="4" key="1">
    <citation type="journal article" date="2023" name="G3 (Bethesda)">
        <title>Whole genome assembly and annotation of the endangered Caribbean coral Acropora cervicornis.</title>
        <authorList>
            <person name="Selwyn J.D."/>
            <person name="Vollmer S.V."/>
        </authorList>
    </citation>
    <scope>NUCLEOTIDE SEQUENCE</scope>
    <source>
        <strain evidence="4">K2</strain>
    </source>
</reference>
<keyword evidence="2" id="KW-0472">Membrane</keyword>
<keyword evidence="2" id="KW-1133">Transmembrane helix</keyword>